<dbReference type="Proteomes" id="UP000243799">
    <property type="component" value="Unassembled WGS sequence"/>
</dbReference>
<organism evidence="8 9">
    <name type="scientific">Amycolatopsis marina</name>
    <dbReference type="NCBI Taxonomy" id="490629"/>
    <lineage>
        <taxon>Bacteria</taxon>
        <taxon>Bacillati</taxon>
        <taxon>Actinomycetota</taxon>
        <taxon>Actinomycetes</taxon>
        <taxon>Pseudonocardiales</taxon>
        <taxon>Pseudonocardiaceae</taxon>
        <taxon>Amycolatopsis</taxon>
    </lineage>
</organism>
<dbReference type="GO" id="GO:0016020">
    <property type="term" value="C:membrane"/>
    <property type="evidence" value="ECO:0007669"/>
    <property type="project" value="UniProtKB-SubCell"/>
</dbReference>
<evidence type="ECO:0000256" key="3">
    <source>
        <dbReference type="ARBA" id="ARBA00022692"/>
    </source>
</evidence>
<dbReference type="SUPFAM" id="SSF103481">
    <property type="entry name" value="Multidrug resistance efflux transporter EmrE"/>
    <property type="match status" value="2"/>
</dbReference>
<feature type="transmembrane region" description="Helical" evidence="6">
    <location>
        <begin position="267"/>
        <end position="283"/>
    </location>
</feature>
<dbReference type="RefSeq" id="WP_091677903.1">
    <property type="nucleotide sequence ID" value="NZ_FOKG01000024.1"/>
</dbReference>
<dbReference type="PANTHER" id="PTHR32322:SF2">
    <property type="entry name" value="EAMA DOMAIN-CONTAINING PROTEIN"/>
    <property type="match status" value="1"/>
</dbReference>
<feature type="domain" description="EamA" evidence="7">
    <location>
        <begin position="151"/>
        <end position="283"/>
    </location>
</feature>
<evidence type="ECO:0000313" key="8">
    <source>
        <dbReference type="EMBL" id="SFB59736.1"/>
    </source>
</evidence>
<accession>A0A1I1CCJ9</accession>
<dbReference type="InterPro" id="IPR050638">
    <property type="entry name" value="AA-Vitamin_Transporters"/>
</dbReference>
<feature type="transmembrane region" description="Helical" evidence="6">
    <location>
        <begin position="149"/>
        <end position="167"/>
    </location>
</feature>
<feature type="transmembrane region" description="Helical" evidence="6">
    <location>
        <begin position="210"/>
        <end position="231"/>
    </location>
</feature>
<keyword evidence="4 6" id="KW-1133">Transmembrane helix</keyword>
<evidence type="ECO:0000256" key="2">
    <source>
        <dbReference type="ARBA" id="ARBA00007362"/>
    </source>
</evidence>
<sequence length="308" mass="31588">MRTDAVPAVGFVLMWSSGFIGATLGTQHAGSNTLLMWRFLAATALIGLWWSLTRRRRFTAREIGVHAGVGLLSQGGYLYGVVMSAELGVPAGIAALVAALQPIVAATLSGPLLGEHTSRPQWIGLAVGLAGVALVVGGDLNGDSGAPTLAYALPFGAMLSLVAATFVERKAATELPLGDSLMIQCAGSAVLFTGLAMATGEAAPPTSGSFWLAVAWVVVLSTFGGYGFYWLNVRRGSVTRVSSLLYLTPPTTMLLALVMFGEQVAPLGLLGLAVCLGAVLLVLRTPTGNSAAAVSEASVPEAECRTAG</sequence>
<dbReference type="InterPro" id="IPR037185">
    <property type="entry name" value="EmrE-like"/>
</dbReference>
<reference evidence="9" key="1">
    <citation type="submission" date="2016-10" db="EMBL/GenBank/DDBJ databases">
        <authorList>
            <person name="Varghese N."/>
            <person name="Submissions S."/>
        </authorList>
    </citation>
    <scope>NUCLEOTIDE SEQUENCE [LARGE SCALE GENOMIC DNA]</scope>
    <source>
        <strain evidence="9">CGMCC 4.3568</strain>
    </source>
</reference>
<proteinExistence type="inferred from homology"/>
<evidence type="ECO:0000256" key="5">
    <source>
        <dbReference type="ARBA" id="ARBA00023136"/>
    </source>
</evidence>
<evidence type="ECO:0000256" key="4">
    <source>
        <dbReference type="ARBA" id="ARBA00022989"/>
    </source>
</evidence>
<keyword evidence="5 6" id="KW-0472">Membrane</keyword>
<evidence type="ECO:0000256" key="1">
    <source>
        <dbReference type="ARBA" id="ARBA00004141"/>
    </source>
</evidence>
<dbReference type="Pfam" id="PF00892">
    <property type="entry name" value="EamA"/>
    <property type="match status" value="2"/>
</dbReference>
<feature type="domain" description="EamA" evidence="7">
    <location>
        <begin position="8"/>
        <end position="136"/>
    </location>
</feature>
<feature type="transmembrane region" description="Helical" evidence="6">
    <location>
        <begin position="120"/>
        <end position="137"/>
    </location>
</feature>
<dbReference type="AlphaFoldDB" id="A0A1I1CCJ9"/>
<protein>
    <submittedName>
        <fullName evidence="8">Permease of the drug/metabolite transporter (DMT) superfamily</fullName>
    </submittedName>
</protein>
<dbReference type="STRING" id="490629.SAMN05216266_12445"/>
<keyword evidence="3 6" id="KW-0812">Transmembrane</keyword>
<dbReference type="InterPro" id="IPR000620">
    <property type="entry name" value="EamA_dom"/>
</dbReference>
<gene>
    <name evidence="8" type="ORF">SAMN05216266_12445</name>
</gene>
<evidence type="ECO:0000259" key="7">
    <source>
        <dbReference type="Pfam" id="PF00892"/>
    </source>
</evidence>
<keyword evidence="9" id="KW-1185">Reference proteome</keyword>
<feature type="transmembrane region" description="Helical" evidence="6">
    <location>
        <begin position="243"/>
        <end position="261"/>
    </location>
</feature>
<evidence type="ECO:0000256" key="6">
    <source>
        <dbReference type="SAM" id="Phobius"/>
    </source>
</evidence>
<comment type="similarity">
    <text evidence="2">Belongs to the EamA transporter family.</text>
</comment>
<comment type="subcellular location">
    <subcellularLocation>
        <location evidence="1">Membrane</location>
        <topology evidence="1">Multi-pass membrane protein</topology>
    </subcellularLocation>
</comment>
<dbReference type="PANTHER" id="PTHR32322">
    <property type="entry name" value="INNER MEMBRANE TRANSPORTER"/>
    <property type="match status" value="1"/>
</dbReference>
<name>A0A1I1CCJ9_9PSEU</name>
<feature type="transmembrane region" description="Helical" evidence="6">
    <location>
        <begin position="88"/>
        <end position="108"/>
    </location>
</feature>
<feature type="transmembrane region" description="Helical" evidence="6">
    <location>
        <begin position="179"/>
        <end position="198"/>
    </location>
</feature>
<dbReference type="EMBL" id="FOKG01000024">
    <property type="protein sequence ID" value="SFB59736.1"/>
    <property type="molecule type" value="Genomic_DNA"/>
</dbReference>
<feature type="transmembrane region" description="Helical" evidence="6">
    <location>
        <begin position="35"/>
        <end position="52"/>
    </location>
</feature>
<feature type="transmembrane region" description="Helical" evidence="6">
    <location>
        <begin position="64"/>
        <end position="82"/>
    </location>
</feature>
<evidence type="ECO:0000313" key="9">
    <source>
        <dbReference type="Proteomes" id="UP000243799"/>
    </source>
</evidence>
<dbReference type="OrthoDB" id="9809509at2"/>